<proteinExistence type="inferred from homology"/>
<keyword evidence="3" id="KW-0520">NAD</keyword>
<dbReference type="InterPro" id="IPR050223">
    <property type="entry name" value="D-isomer_2-hydroxyacid_DH"/>
</dbReference>
<dbReference type="GO" id="GO:0005829">
    <property type="term" value="C:cytosol"/>
    <property type="evidence" value="ECO:0007669"/>
    <property type="project" value="TreeGrafter"/>
</dbReference>
<dbReference type="InterPro" id="IPR036291">
    <property type="entry name" value="NAD(P)-bd_dom_sf"/>
</dbReference>
<evidence type="ECO:0000259" key="7">
    <source>
        <dbReference type="Pfam" id="PF02826"/>
    </source>
</evidence>
<evidence type="ECO:0000256" key="4">
    <source>
        <dbReference type="RuleBase" id="RU003719"/>
    </source>
</evidence>
<evidence type="ECO:0000313" key="8">
    <source>
        <dbReference type="EMBL" id="KAF8647641.1"/>
    </source>
</evidence>
<dbReference type="PANTHER" id="PTHR10996:SF226">
    <property type="entry name" value="GENOME ASSEMBLY, CHROMOSOME: II"/>
    <property type="match status" value="1"/>
</dbReference>
<sequence length="496" mass="52106">MTPPAPAPGKPLVLLAQQPFPTFAEAVGAHYRFVLAAEADAAAAGEARVLLVPGLKAVTGELIGRLPALELVVATSVGLDHIDLDACRRRGIVVTNAGGSYTVDSADYAVGLVVAVLRRVAAADSYFRRGRWAADGDYPLATKHKTLGGSCVCGTVVHNPFAQFPGGRDEMAPPPTQDPAASGRHDGAGKPLVLLADPLIPELQPTLSTHYHLLPLAEASTATTATARALLTVDLPAVTADTIAALPALELVVASSVGVDHIDLAACRRRRIRVSNAGDAYATDAADYAVGLLVAALRRIPAADAYVRRRGWVNHGDYPITTKVSGKRVGIVGLGKIGTLVARRLAAFGCTIAYTSRSPKPSSPYAFFPTALALAADSDVLVLTCALTEETRHVVNRDVMEALGKDGVLVNVGRGGLVDEPEMVRCLKEGVTGGAGLDVYENEPDVPEELFEMENVVLSGHRAVLTPESMREVVETVHGNLQAFFDGRPLLSPVKL</sequence>
<evidence type="ECO:0000259" key="6">
    <source>
        <dbReference type="Pfam" id="PF00389"/>
    </source>
</evidence>
<accession>A0A835A0G8</accession>
<dbReference type="OrthoDB" id="298012at2759"/>
<dbReference type="Pfam" id="PF02826">
    <property type="entry name" value="2-Hacid_dh_C"/>
    <property type="match status" value="1"/>
</dbReference>
<dbReference type="InterPro" id="IPR006140">
    <property type="entry name" value="D-isomer_DH_NAD-bd"/>
</dbReference>
<dbReference type="GO" id="GO:0030267">
    <property type="term" value="F:glyoxylate reductase (NADPH) activity"/>
    <property type="evidence" value="ECO:0007669"/>
    <property type="project" value="TreeGrafter"/>
</dbReference>
<feature type="domain" description="D-isomer specific 2-hydroxyacid dehydrogenase catalytic" evidence="6">
    <location>
        <begin position="41"/>
        <end position="120"/>
    </location>
</feature>
<reference evidence="8" key="1">
    <citation type="submission" date="2020-07" db="EMBL/GenBank/DDBJ databases">
        <title>Genome sequence and genetic diversity analysis of an under-domesticated orphan crop, white fonio (Digitaria exilis).</title>
        <authorList>
            <person name="Bennetzen J.L."/>
            <person name="Chen S."/>
            <person name="Ma X."/>
            <person name="Wang X."/>
            <person name="Yssel A.E.J."/>
            <person name="Chaluvadi S.R."/>
            <person name="Johnson M."/>
            <person name="Gangashetty P."/>
            <person name="Hamidou F."/>
            <person name="Sanogo M.D."/>
            <person name="Zwaenepoel A."/>
            <person name="Wallace J."/>
            <person name="Van De Peer Y."/>
            <person name="Van Deynze A."/>
        </authorList>
    </citation>
    <scope>NUCLEOTIDE SEQUENCE</scope>
    <source>
        <tissue evidence="8">Leaves</tissue>
    </source>
</reference>
<keyword evidence="1" id="KW-0521">NADP</keyword>
<organism evidence="8 9">
    <name type="scientific">Digitaria exilis</name>
    <dbReference type="NCBI Taxonomy" id="1010633"/>
    <lineage>
        <taxon>Eukaryota</taxon>
        <taxon>Viridiplantae</taxon>
        <taxon>Streptophyta</taxon>
        <taxon>Embryophyta</taxon>
        <taxon>Tracheophyta</taxon>
        <taxon>Spermatophyta</taxon>
        <taxon>Magnoliopsida</taxon>
        <taxon>Liliopsida</taxon>
        <taxon>Poales</taxon>
        <taxon>Poaceae</taxon>
        <taxon>PACMAD clade</taxon>
        <taxon>Panicoideae</taxon>
        <taxon>Panicodae</taxon>
        <taxon>Paniceae</taxon>
        <taxon>Anthephorinae</taxon>
        <taxon>Digitaria</taxon>
    </lineage>
</organism>
<comment type="similarity">
    <text evidence="4">Belongs to the D-isomer specific 2-hydroxyacid dehydrogenase family.</text>
</comment>
<evidence type="ECO:0000256" key="2">
    <source>
        <dbReference type="ARBA" id="ARBA00023002"/>
    </source>
</evidence>
<keyword evidence="2 4" id="KW-0560">Oxidoreductase</keyword>
<dbReference type="CDD" id="cd12156">
    <property type="entry name" value="HPPR"/>
    <property type="match status" value="1"/>
</dbReference>
<evidence type="ECO:0000256" key="3">
    <source>
        <dbReference type="ARBA" id="ARBA00023027"/>
    </source>
</evidence>
<dbReference type="GO" id="GO:0016618">
    <property type="term" value="F:hydroxypyruvate reductase [NAD(P)H] activity"/>
    <property type="evidence" value="ECO:0007669"/>
    <property type="project" value="TreeGrafter"/>
</dbReference>
<dbReference type="Gene3D" id="3.40.50.720">
    <property type="entry name" value="NAD(P)-binding Rossmann-like Domain"/>
    <property type="match status" value="3"/>
</dbReference>
<feature type="domain" description="D-isomer specific 2-hydroxyacid dehydrogenase NAD-binding" evidence="7">
    <location>
        <begin position="290"/>
        <end position="463"/>
    </location>
</feature>
<protein>
    <submittedName>
        <fullName evidence="8">Uncharacterized protein</fullName>
    </submittedName>
</protein>
<evidence type="ECO:0000313" key="9">
    <source>
        <dbReference type="Proteomes" id="UP000636709"/>
    </source>
</evidence>
<dbReference type="InterPro" id="IPR006139">
    <property type="entry name" value="D-isomer_2_OHA_DH_cat_dom"/>
</dbReference>
<comment type="caution">
    <text evidence="8">The sequence shown here is derived from an EMBL/GenBank/DDBJ whole genome shotgun (WGS) entry which is preliminary data.</text>
</comment>
<dbReference type="EMBL" id="JACEFO010002840">
    <property type="protein sequence ID" value="KAF8647641.1"/>
    <property type="molecule type" value="Genomic_DNA"/>
</dbReference>
<keyword evidence="9" id="KW-1185">Reference proteome</keyword>
<dbReference type="SUPFAM" id="SSF52283">
    <property type="entry name" value="Formate/glycerate dehydrogenase catalytic domain-like"/>
    <property type="match status" value="2"/>
</dbReference>
<evidence type="ECO:0000256" key="5">
    <source>
        <dbReference type="SAM" id="MobiDB-lite"/>
    </source>
</evidence>
<dbReference type="GO" id="GO:0051287">
    <property type="term" value="F:NAD binding"/>
    <property type="evidence" value="ECO:0007669"/>
    <property type="project" value="InterPro"/>
</dbReference>
<dbReference type="SUPFAM" id="SSF51735">
    <property type="entry name" value="NAD(P)-binding Rossmann-fold domains"/>
    <property type="match status" value="1"/>
</dbReference>
<dbReference type="Pfam" id="PF00389">
    <property type="entry name" value="2-Hacid_dh"/>
    <property type="match status" value="2"/>
</dbReference>
<feature type="domain" description="D-isomer specific 2-hydroxyacid dehydrogenase catalytic" evidence="6">
    <location>
        <begin position="193"/>
        <end position="494"/>
    </location>
</feature>
<gene>
    <name evidence="8" type="ORF">HU200_065277</name>
</gene>
<dbReference type="Proteomes" id="UP000636709">
    <property type="component" value="Unassembled WGS sequence"/>
</dbReference>
<feature type="region of interest" description="Disordered" evidence="5">
    <location>
        <begin position="165"/>
        <end position="187"/>
    </location>
</feature>
<evidence type="ECO:0000256" key="1">
    <source>
        <dbReference type="ARBA" id="ARBA00022857"/>
    </source>
</evidence>
<dbReference type="AlphaFoldDB" id="A0A835A0G8"/>
<name>A0A835A0G8_9POAL</name>
<dbReference type="FunFam" id="3.40.50.720:FF:000213">
    <property type="entry name" value="Putative 2-hydroxyacid dehydrogenase"/>
    <property type="match status" value="1"/>
</dbReference>
<dbReference type="PANTHER" id="PTHR10996">
    <property type="entry name" value="2-HYDROXYACID DEHYDROGENASE-RELATED"/>
    <property type="match status" value="1"/>
</dbReference>